<dbReference type="InterPro" id="IPR011006">
    <property type="entry name" value="CheY-like_superfamily"/>
</dbReference>
<gene>
    <name evidence="9" type="ORF">CSTERTH_02260</name>
</gene>
<dbReference type="SMART" id="SM00342">
    <property type="entry name" value="HTH_ARAC"/>
    <property type="match status" value="1"/>
</dbReference>
<dbReference type="SUPFAM" id="SSF52172">
    <property type="entry name" value="CheY-like"/>
    <property type="match status" value="1"/>
</dbReference>
<dbReference type="InterPro" id="IPR018060">
    <property type="entry name" value="HTH_AraC"/>
</dbReference>
<dbReference type="Pfam" id="PF12833">
    <property type="entry name" value="HTH_18"/>
    <property type="match status" value="1"/>
</dbReference>
<dbReference type="PROSITE" id="PS50110">
    <property type="entry name" value="RESPONSE_REGULATORY"/>
    <property type="match status" value="1"/>
</dbReference>
<feature type="domain" description="Response regulatory" evidence="8">
    <location>
        <begin position="3"/>
        <end position="120"/>
    </location>
</feature>
<dbReference type="OrthoDB" id="1736396at2"/>
<dbReference type="RefSeq" id="WP_065821286.1">
    <property type="nucleotide sequence ID" value="NZ_CP014672.1"/>
</dbReference>
<organism evidence="9 10">
    <name type="scientific">Thermoclostridium stercorarium subsp. thermolacticum DSM 2910</name>
    <dbReference type="NCBI Taxonomy" id="1121336"/>
    <lineage>
        <taxon>Bacteria</taxon>
        <taxon>Bacillati</taxon>
        <taxon>Bacillota</taxon>
        <taxon>Clostridia</taxon>
        <taxon>Eubacteriales</taxon>
        <taxon>Oscillospiraceae</taxon>
        <taxon>Thermoclostridium</taxon>
    </lineage>
</organism>
<dbReference type="Gene3D" id="1.10.10.60">
    <property type="entry name" value="Homeodomain-like"/>
    <property type="match status" value="2"/>
</dbReference>
<evidence type="ECO:0000313" key="10">
    <source>
        <dbReference type="Proteomes" id="UP000092971"/>
    </source>
</evidence>
<evidence type="ECO:0000256" key="5">
    <source>
        <dbReference type="ARBA" id="ARBA00024867"/>
    </source>
</evidence>
<dbReference type="Proteomes" id="UP000092971">
    <property type="component" value="Chromosome"/>
</dbReference>
<dbReference type="SUPFAM" id="SSF46689">
    <property type="entry name" value="Homeodomain-like"/>
    <property type="match status" value="2"/>
</dbReference>
<dbReference type="CDD" id="cd17536">
    <property type="entry name" value="REC_YesN-like"/>
    <property type="match status" value="1"/>
</dbReference>
<reference evidence="9 10" key="1">
    <citation type="submission" date="2016-02" db="EMBL/GenBank/DDBJ databases">
        <title>Comparison of Clostridium stercorarium subspecies using comparative genomics and transcriptomics.</title>
        <authorList>
            <person name="Schellenberg J."/>
            <person name="Thallinger G."/>
            <person name="Levin D.B."/>
            <person name="Zhang X."/>
            <person name="Alvare G."/>
            <person name="Fristensky B."/>
            <person name="Sparling R."/>
        </authorList>
    </citation>
    <scope>NUCLEOTIDE SEQUENCE [LARGE SCALE GENOMIC DNA]</scope>
    <source>
        <strain evidence="9 10">DSM 2910</strain>
    </source>
</reference>
<proteinExistence type="predicted"/>
<dbReference type="Pfam" id="PF00072">
    <property type="entry name" value="Response_reg"/>
    <property type="match status" value="1"/>
</dbReference>
<evidence type="ECO:0000256" key="6">
    <source>
        <dbReference type="PROSITE-ProRule" id="PRU00169"/>
    </source>
</evidence>
<evidence type="ECO:0000256" key="3">
    <source>
        <dbReference type="ARBA" id="ARBA00023125"/>
    </source>
</evidence>
<evidence type="ECO:0000256" key="2">
    <source>
        <dbReference type="ARBA" id="ARBA00023015"/>
    </source>
</evidence>
<comment type="function">
    <text evidence="5">May play the central regulatory role in sporulation. It may be an element of the effector pathway responsible for the activation of sporulation genes in response to nutritional stress. Spo0A may act in concert with spo0H (a sigma factor) to control the expression of some genes that are critical to the sporulation process.</text>
</comment>
<dbReference type="GO" id="GO:0003700">
    <property type="term" value="F:DNA-binding transcription factor activity"/>
    <property type="evidence" value="ECO:0007669"/>
    <property type="project" value="InterPro"/>
</dbReference>
<dbReference type="InterPro" id="IPR018062">
    <property type="entry name" value="HTH_AraC-typ_CS"/>
</dbReference>
<evidence type="ECO:0000259" key="7">
    <source>
        <dbReference type="PROSITE" id="PS01124"/>
    </source>
</evidence>
<keyword evidence="6" id="KW-0597">Phosphoprotein</keyword>
<evidence type="ECO:0000313" key="9">
    <source>
        <dbReference type="EMBL" id="ANW97943.1"/>
    </source>
</evidence>
<keyword evidence="3 9" id="KW-0238">DNA-binding</keyword>
<feature type="modified residue" description="4-aspartylphosphate" evidence="6">
    <location>
        <position position="55"/>
    </location>
</feature>
<dbReference type="PANTHER" id="PTHR43280:SF28">
    <property type="entry name" value="HTH-TYPE TRANSCRIPTIONAL ACTIVATOR RHAS"/>
    <property type="match status" value="1"/>
</dbReference>
<dbReference type="PROSITE" id="PS00041">
    <property type="entry name" value="HTH_ARAC_FAMILY_1"/>
    <property type="match status" value="1"/>
</dbReference>
<dbReference type="InterPro" id="IPR009057">
    <property type="entry name" value="Homeodomain-like_sf"/>
</dbReference>
<protein>
    <recommendedName>
        <fullName evidence="1">Stage 0 sporulation protein A homolog</fullName>
    </recommendedName>
</protein>
<evidence type="ECO:0000259" key="8">
    <source>
        <dbReference type="PROSITE" id="PS50110"/>
    </source>
</evidence>
<evidence type="ECO:0000256" key="4">
    <source>
        <dbReference type="ARBA" id="ARBA00023163"/>
    </source>
</evidence>
<dbReference type="EMBL" id="CP014672">
    <property type="protein sequence ID" value="ANW97943.1"/>
    <property type="molecule type" value="Genomic_DNA"/>
</dbReference>
<keyword evidence="2" id="KW-0805">Transcription regulation</keyword>
<dbReference type="PROSITE" id="PS01124">
    <property type="entry name" value="HTH_ARAC_FAMILY_2"/>
    <property type="match status" value="1"/>
</dbReference>
<dbReference type="Gene3D" id="3.40.50.2300">
    <property type="match status" value="1"/>
</dbReference>
<keyword evidence="4" id="KW-0804">Transcription</keyword>
<feature type="domain" description="HTH araC/xylS-type" evidence="7">
    <location>
        <begin position="441"/>
        <end position="545"/>
    </location>
</feature>
<name>A0A1B1YB00_THEST</name>
<sequence length="554" mass="64355">MYTLLIVDDEPIIADGLYEVFQTVEDLELDIYKAYSGDEAYELMKKTRIDIVLTDIRMPGMNGLQLMEKIHRQWPKCRVIFLTGYNEFDYIYTAIQYEGVSYILKTEEYERVIGAVRNAVLEIEKSLRLDALLQEAEEQAGTAKELLRGNFLNGVIKGRFYKNEINQKQFDELGIKLNACDRVVMLVGRLDDLPKGLPYSEMTRRIYNVSLIAGEFLSSAVKYAYFTDENSYMIWLIQPGENTWQECLTFVKGNIEFIQRSCKESFGTIVSFALDDGPADWIELPDRFNTLKMVLSYRFGHDTAVLLTGRGIIKEDLRDTQEKSVEKLSLNRMKFEMLAETLEYGTEEDFFALMEELTRNLRTVRSMHNIVALEQYVSIALVLLSYINRWNILEKVAFRIGIHKLMRIDEHESWDDAVNYLYRLGSILFDIQRQEREKRAQDVVGFIQKHINDNIHIQDELTLIRLADLVHFNPSYLSRLFKQVTGMNISDYISDIRVKKAKLMLGNPDVKINTVAEALGYGTAANFTCFFKKMTNMTPQEYRDFVIGRHKDKA</sequence>
<evidence type="ECO:0000256" key="1">
    <source>
        <dbReference type="ARBA" id="ARBA00018672"/>
    </source>
</evidence>
<dbReference type="AlphaFoldDB" id="A0A1B1YB00"/>
<accession>A0A1B1YB00</accession>
<dbReference type="InterPro" id="IPR001789">
    <property type="entry name" value="Sig_transdc_resp-reg_receiver"/>
</dbReference>
<dbReference type="GO" id="GO:0000160">
    <property type="term" value="P:phosphorelay signal transduction system"/>
    <property type="evidence" value="ECO:0007669"/>
    <property type="project" value="InterPro"/>
</dbReference>
<dbReference type="GO" id="GO:0043565">
    <property type="term" value="F:sequence-specific DNA binding"/>
    <property type="evidence" value="ECO:0007669"/>
    <property type="project" value="InterPro"/>
</dbReference>
<dbReference type="PANTHER" id="PTHR43280">
    <property type="entry name" value="ARAC-FAMILY TRANSCRIPTIONAL REGULATOR"/>
    <property type="match status" value="1"/>
</dbReference>
<dbReference type="SMART" id="SM00448">
    <property type="entry name" value="REC"/>
    <property type="match status" value="1"/>
</dbReference>